<organism evidence="1 2">
    <name type="scientific">Stylosanthes scabra</name>
    <dbReference type="NCBI Taxonomy" id="79078"/>
    <lineage>
        <taxon>Eukaryota</taxon>
        <taxon>Viridiplantae</taxon>
        <taxon>Streptophyta</taxon>
        <taxon>Embryophyta</taxon>
        <taxon>Tracheophyta</taxon>
        <taxon>Spermatophyta</taxon>
        <taxon>Magnoliopsida</taxon>
        <taxon>eudicotyledons</taxon>
        <taxon>Gunneridae</taxon>
        <taxon>Pentapetalae</taxon>
        <taxon>rosids</taxon>
        <taxon>fabids</taxon>
        <taxon>Fabales</taxon>
        <taxon>Fabaceae</taxon>
        <taxon>Papilionoideae</taxon>
        <taxon>50 kb inversion clade</taxon>
        <taxon>dalbergioids sensu lato</taxon>
        <taxon>Dalbergieae</taxon>
        <taxon>Pterocarpus clade</taxon>
        <taxon>Stylosanthes</taxon>
    </lineage>
</organism>
<proteinExistence type="predicted"/>
<keyword evidence="2" id="KW-1185">Reference proteome</keyword>
<comment type="caution">
    <text evidence="1">The sequence shown here is derived from an EMBL/GenBank/DDBJ whole genome shotgun (WGS) entry which is preliminary data.</text>
</comment>
<accession>A0ABU6XY15</accession>
<reference evidence="1 2" key="1">
    <citation type="journal article" date="2023" name="Plants (Basel)">
        <title>Bridging the Gap: Combining Genomics and Transcriptomics Approaches to Understand Stylosanthes scabra, an Orphan Legume from the Brazilian Caatinga.</title>
        <authorList>
            <person name="Ferreira-Neto J.R.C."/>
            <person name="da Silva M.D."/>
            <person name="Binneck E."/>
            <person name="de Melo N.F."/>
            <person name="da Silva R.H."/>
            <person name="de Melo A.L.T.M."/>
            <person name="Pandolfi V."/>
            <person name="Bustamante F.O."/>
            <person name="Brasileiro-Vidal A.C."/>
            <person name="Benko-Iseppon A.M."/>
        </authorList>
    </citation>
    <scope>NUCLEOTIDE SEQUENCE [LARGE SCALE GENOMIC DNA]</scope>
    <source>
        <tissue evidence="1">Leaves</tissue>
    </source>
</reference>
<evidence type="ECO:0000313" key="2">
    <source>
        <dbReference type="Proteomes" id="UP001341840"/>
    </source>
</evidence>
<evidence type="ECO:0000313" key="1">
    <source>
        <dbReference type="EMBL" id="MED6201718.1"/>
    </source>
</evidence>
<sequence>MHEVQRGSSISPVPVVGWPLLLWLGRVGHTRQNVAAPHAACIGRLGGNGPINGGDHATPCQTASKSLKLSGSPSRVLEPYRILVDVFLSNPPDPLMDARRQMIEPYLIRSEFYYASQIKSF</sequence>
<protein>
    <submittedName>
        <fullName evidence="1">Uncharacterized protein</fullName>
    </submittedName>
</protein>
<gene>
    <name evidence="1" type="ORF">PIB30_097876</name>
</gene>
<name>A0ABU6XY15_9FABA</name>
<dbReference type="EMBL" id="JASCZI010213893">
    <property type="protein sequence ID" value="MED6201718.1"/>
    <property type="molecule type" value="Genomic_DNA"/>
</dbReference>
<dbReference type="Proteomes" id="UP001341840">
    <property type="component" value="Unassembled WGS sequence"/>
</dbReference>